<reference evidence="2" key="1">
    <citation type="submission" date="2022-06" db="EMBL/GenBank/DDBJ databases">
        <title>Genome Sequence of Candolleomyces eurysporus.</title>
        <authorList>
            <person name="Buettner E."/>
        </authorList>
    </citation>
    <scope>NUCLEOTIDE SEQUENCE</scope>
    <source>
        <strain evidence="2">VTCC 930004</strain>
    </source>
</reference>
<dbReference type="Proteomes" id="UP001140091">
    <property type="component" value="Unassembled WGS sequence"/>
</dbReference>
<feature type="non-terminal residue" evidence="2">
    <location>
        <position position="46"/>
    </location>
</feature>
<dbReference type="AlphaFoldDB" id="A0A9W8MKH9"/>
<proteinExistence type="predicted"/>
<keyword evidence="3" id="KW-1185">Reference proteome</keyword>
<dbReference type="EMBL" id="JANBPK010000773">
    <property type="protein sequence ID" value="KAJ2932393.1"/>
    <property type="molecule type" value="Genomic_DNA"/>
</dbReference>
<gene>
    <name evidence="2" type="ORF">H1R20_g4678</name>
</gene>
<evidence type="ECO:0000313" key="2">
    <source>
        <dbReference type="EMBL" id="KAJ2932393.1"/>
    </source>
</evidence>
<feature type="compositionally biased region" description="Basic residues" evidence="1">
    <location>
        <begin position="1"/>
        <end position="13"/>
    </location>
</feature>
<comment type="caution">
    <text evidence="2">The sequence shown here is derived from an EMBL/GenBank/DDBJ whole genome shotgun (WGS) entry which is preliminary data.</text>
</comment>
<organism evidence="2 3">
    <name type="scientific">Candolleomyces eurysporus</name>
    <dbReference type="NCBI Taxonomy" id="2828524"/>
    <lineage>
        <taxon>Eukaryota</taxon>
        <taxon>Fungi</taxon>
        <taxon>Dikarya</taxon>
        <taxon>Basidiomycota</taxon>
        <taxon>Agaricomycotina</taxon>
        <taxon>Agaricomycetes</taxon>
        <taxon>Agaricomycetidae</taxon>
        <taxon>Agaricales</taxon>
        <taxon>Agaricineae</taxon>
        <taxon>Psathyrellaceae</taxon>
        <taxon>Candolleomyces</taxon>
    </lineage>
</organism>
<dbReference type="OrthoDB" id="3363836at2759"/>
<accession>A0A9W8MKH9</accession>
<sequence>MGRGSFHVHHNKRAREAVGRRHNLAAPLEARASDGEPVLLLSPLPC</sequence>
<protein>
    <submittedName>
        <fullName evidence="2">Uncharacterized protein</fullName>
    </submittedName>
</protein>
<feature type="region of interest" description="Disordered" evidence="1">
    <location>
        <begin position="1"/>
        <end position="22"/>
    </location>
</feature>
<name>A0A9W8MKH9_9AGAR</name>
<evidence type="ECO:0000256" key="1">
    <source>
        <dbReference type="SAM" id="MobiDB-lite"/>
    </source>
</evidence>
<evidence type="ECO:0000313" key="3">
    <source>
        <dbReference type="Proteomes" id="UP001140091"/>
    </source>
</evidence>